<name>A0A4V2NVU0_9PROT</name>
<accession>A0A4V2NVU0</accession>
<dbReference type="Gene3D" id="3.40.50.2300">
    <property type="match status" value="1"/>
</dbReference>
<evidence type="ECO:0000256" key="2">
    <source>
        <dbReference type="PROSITE-ProRule" id="PRU00169"/>
    </source>
</evidence>
<evidence type="ECO:0000313" key="6">
    <source>
        <dbReference type="Proteomes" id="UP000295443"/>
    </source>
</evidence>
<keyword evidence="2" id="KW-0597">Phosphoprotein</keyword>
<dbReference type="SMART" id="SM00448">
    <property type="entry name" value="REC"/>
    <property type="match status" value="1"/>
</dbReference>
<dbReference type="Pfam" id="PF00072">
    <property type="entry name" value="Response_reg"/>
    <property type="match status" value="1"/>
</dbReference>
<proteinExistence type="predicted"/>
<dbReference type="GO" id="GO:0000156">
    <property type="term" value="F:phosphorelay response regulator activity"/>
    <property type="evidence" value="ECO:0007669"/>
    <property type="project" value="TreeGrafter"/>
</dbReference>
<organism evidence="5 6">
    <name type="scientific">Parasulfuritortus cantonensis</name>
    <dbReference type="NCBI Taxonomy" id="2528202"/>
    <lineage>
        <taxon>Bacteria</taxon>
        <taxon>Pseudomonadati</taxon>
        <taxon>Pseudomonadota</taxon>
        <taxon>Betaproteobacteria</taxon>
        <taxon>Nitrosomonadales</taxon>
        <taxon>Thiobacillaceae</taxon>
        <taxon>Parasulfuritortus</taxon>
    </lineage>
</organism>
<dbReference type="SMART" id="SM00850">
    <property type="entry name" value="LytTR"/>
    <property type="match status" value="1"/>
</dbReference>
<dbReference type="PROSITE" id="PS50110">
    <property type="entry name" value="RESPONSE_REGULATORY"/>
    <property type="match status" value="1"/>
</dbReference>
<feature type="modified residue" description="4-aspartylphosphate" evidence="2">
    <location>
        <position position="60"/>
    </location>
</feature>
<evidence type="ECO:0000313" key="5">
    <source>
        <dbReference type="EMBL" id="TCJ14772.1"/>
    </source>
</evidence>
<feature type="domain" description="Response regulatory" evidence="3">
    <location>
        <begin position="6"/>
        <end position="123"/>
    </location>
</feature>
<evidence type="ECO:0000256" key="1">
    <source>
        <dbReference type="ARBA" id="ARBA00023125"/>
    </source>
</evidence>
<dbReference type="GO" id="GO:0005829">
    <property type="term" value="C:cytosol"/>
    <property type="evidence" value="ECO:0007669"/>
    <property type="project" value="TreeGrafter"/>
</dbReference>
<evidence type="ECO:0000259" key="4">
    <source>
        <dbReference type="PROSITE" id="PS50930"/>
    </source>
</evidence>
<dbReference type="AlphaFoldDB" id="A0A4V2NVU0"/>
<dbReference type="GO" id="GO:0000976">
    <property type="term" value="F:transcription cis-regulatory region binding"/>
    <property type="evidence" value="ECO:0007669"/>
    <property type="project" value="TreeGrafter"/>
</dbReference>
<keyword evidence="1" id="KW-0238">DNA-binding</keyword>
<gene>
    <name evidence="5" type="ORF">EZJ19_09325</name>
</gene>
<reference evidence="5 6" key="1">
    <citation type="submission" date="2019-03" db="EMBL/GenBank/DDBJ databases">
        <title>Genome sequence of Thiobacillaceae bacterium LSR1, a sulfur-oxidizing bacterium isolated from freshwater sediment.</title>
        <authorList>
            <person name="Li S."/>
        </authorList>
    </citation>
    <scope>NUCLEOTIDE SEQUENCE [LARGE SCALE GENOMIC DNA]</scope>
    <source>
        <strain evidence="5 6">LSR1</strain>
    </source>
</reference>
<sequence length="246" mass="27416">MAEPLRVFIVDDEGPARARLRSLLEDSAGALPNQVVGEAACGADALAALEQVVVDVVLLDIRMPGMDGMEVARQLAKLHHPPGVIFVTAYDAHAVSAFEVGARDYLLKPVRAERLLEALRRIAPVADSGTEARPAGRAITVNDRGRVLRVPLAEVLFLRAELKYVTLRTREREFVLDEPLTKLEEAFPDELLRIHRSCLVNRGQLAGFEMRRLGDENHWVALLKDWPDALPVSRRQAHVIRMFRQG</sequence>
<dbReference type="InterPro" id="IPR007492">
    <property type="entry name" value="LytTR_DNA-bd_dom"/>
</dbReference>
<dbReference type="PROSITE" id="PS50930">
    <property type="entry name" value="HTH_LYTTR"/>
    <property type="match status" value="1"/>
</dbReference>
<dbReference type="InterPro" id="IPR011006">
    <property type="entry name" value="CheY-like_superfamily"/>
</dbReference>
<dbReference type="GO" id="GO:0006355">
    <property type="term" value="P:regulation of DNA-templated transcription"/>
    <property type="evidence" value="ECO:0007669"/>
    <property type="project" value="TreeGrafter"/>
</dbReference>
<dbReference type="GO" id="GO:0032993">
    <property type="term" value="C:protein-DNA complex"/>
    <property type="evidence" value="ECO:0007669"/>
    <property type="project" value="TreeGrafter"/>
</dbReference>
<dbReference type="EMBL" id="SJZB01000033">
    <property type="protein sequence ID" value="TCJ14772.1"/>
    <property type="molecule type" value="Genomic_DNA"/>
</dbReference>
<dbReference type="InterPro" id="IPR001789">
    <property type="entry name" value="Sig_transdc_resp-reg_receiver"/>
</dbReference>
<dbReference type="RefSeq" id="WP_131446890.1">
    <property type="nucleotide sequence ID" value="NZ_SJZB01000033.1"/>
</dbReference>
<dbReference type="Pfam" id="PF04397">
    <property type="entry name" value="LytTR"/>
    <property type="match status" value="1"/>
</dbReference>
<feature type="domain" description="HTH LytTR-type" evidence="4">
    <location>
        <begin position="139"/>
        <end position="246"/>
    </location>
</feature>
<dbReference type="Gene3D" id="2.40.50.1020">
    <property type="entry name" value="LytTr DNA-binding domain"/>
    <property type="match status" value="1"/>
</dbReference>
<evidence type="ECO:0000259" key="3">
    <source>
        <dbReference type="PROSITE" id="PS50110"/>
    </source>
</evidence>
<dbReference type="SUPFAM" id="SSF52172">
    <property type="entry name" value="CheY-like"/>
    <property type="match status" value="1"/>
</dbReference>
<dbReference type="OrthoDB" id="236568at2"/>
<protein>
    <submittedName>
        <fullName evidence="5">Response regulator transcription factor</fullName>
    </submittedName>
</protein>
<dbReference type="InterPro" id="IPR039420">
    <property type="entry name" value="WalR-like"/>
</dbReference>
<dbReference type="PANTHER" id="PTHR48111">
    <property type="entry name" value="REGULATOR OF RPOS"/>
    <property type="match status" value="1"/>
</dbReference>
<dbReference type="PANTHER" id="PTHR48111:SF69">
    <property type="entry name" value="RESPONSE REGULATOR RECEIVER"/>
    <property type="match status" value="1"/>
</dbReference>
<keyword evidence="6" id="KW-1185">Reference proteome</keyword>
<dbReference type="Proteomes" id="UP000295443">
    <property type="component" value="Unassembled WGS sequence"/>
</dbReference>
<comment type="caution">
    <text evidence="5">The sequence shown here is derived from an EMBL/GenBank/DDBJ whole genome shotgun (WGS) entry which is preliminary data.</text>
</comment>